<feature type="domain" description="DZIP3-like HEPN" evidence="2">
    <location>
        <begin position="39"/>
        <end position="179"/>
    </location>
</feature>
<dbReference type="InterPro" id="IPR041249">
    <property type="entry name" value="HEPN_DZIP3"/>
</dbReference>
<evidence type="ECO:0000313" key="4">
    <source>
        <dbReference type="Proteomes" id="UP000683360"/>
    </source>
</evidence>
<dbReference type="Pfam" id="PF18738">
    <property type="entry name" value="HEPN_DZIP3"/>
    <property type="match status" value="1"/>
</dbReference>
<accession>A0A8S3SPS2</accession>
<keyword evidence="1" id="KW-0175">Coiled coil</keyword>
<dbReference type="AlphaFoldDB" id="A0A8S3SPS2"/>
<reference evidence="3" key="1">
    <citation type="submission" date="2021-03" db="EMBL/GenBank/DDBJ databases">
        <authorList>
            <person name="Bekaert M."/>
        </authorList>
    </citation>
    <scope>NUCLEOTIDE SEQUENCE</scope>
</reference>
<comment type="caution">
    <text evidence="3">The sequence shown here is derived from an EMBL/GenBank/DDBJ whole genome shotgun (WGS) entry which is preliminary data.</text>
</comment>
<protein>
    <recommendedName>
        <fullName evidence="2">DZIP3-like HEPN domain-containing protein</fullName>
    </recommendedName>
</protein>
<evidence type="ECO:0000313" key="3">
    <source>
        <dbReference type="EMBL" id="CAG2220046.1"/>
    </source>
</evidence>
<evidence type="ECO:0000259" key="2">
    <source>
        <dbReference type="Pfam" id="PF18738"/>
    </source>
</evidence>
<evidence type="ECO:0000256" key="1">
    <source>
        <dbReference type="SAM" id="Coils"/>
    </source>
</evidence>
<sequence length="263" mass="30537">MASTSLSLEDENYVRMSLLLTGISPRAVRKLFDREFAPSCLDASIKKEYNTLNDLKLKHRINQSQWNLLFPRHPDVPNSKSFDITLMITLLRNLTAMEPPQFGYEKLPTSIEITQAADLCRIKYYRNYFAHLDQGKIDTACFQISWTDMTGAINRLGGEQMKLECDQLKTKPLDQTNQEIMMDIKRSYNEIRELRGSLENLKLSCIEMKKCNAILNENHEEVKKSFELLNEKVTTLNQDTVPWNIRAQIVKTLGKWKDRDSIL</sequence>
<proteinExistence type="predicted"/>
<organism evidence="3 4">
    <name type="scientific">Mytilus edulis</name>
    <name type="common">Blue mussel</name>
    <dbReference type="NCBI Taxonomy" id="6550"/>
    <lineage>
        <taxon>Eukaryota</taxon>
        <taxon>Metazoa</taxon>
        <taxon>Spiralia</taxon>
        <taxon>Lophotrochozoa</taxon>
        <taxon>Mollusca</taxon>
        <taxon>Bivalvia</taxon>
        <taxon>Autobranchia</taxon>
        <taxon>Pteriomorphia</taxon>
        <taxon>Mytilida</taxon>
        <taxon>Mytiloidea</taxon>
        <taxon>Mytilidae</taxon>
        <taxon>Mytilinae</taxon>
        <taxon>Mytilus</taxon>
    </lineage>
</organism>
<dbReference type="Proteomes" id="UP000683360">
    <property type="component" value="Unassembled WGS sequence"/>
</dbReference>
<keyword evidence="4" id="KW-1185">Reference proteome</keyword>
<dbReference type="OrthoDB" id="8062037at2759"/>
<name>A0A8S3SPS2_MYTED</name>
<gene>
    <name evidence="3" type="ORF">MEDL_33512</name>
</gene>
<feature type="coiled-coil region" evidence="1">
    <location>
        <begin position="184"/>
        <end position="232"/>
    </location>
</feature>
<dbReference type="EMBL" id="CAJPWZ010001649">
    <property type="protein sequence ID" value="CAG2220046.1"/>
    <property type="molecule type" value="Genomic_DNA"/>
</dbReference>